<accession>A0A6I2QX32</accession>
<dbReference type="InterPro" id="IPR009057">
    <property type="entry name" value="Homeodomain-like_sf"/>
</dbReference>
<name>A0A6I2QX32_FLAPL</name>
<reference evidence="2 3" key="1">
    <citation type="journal article" date="2019" name="Nat. Med.">
        <title>A library of human gut bacterial isolates paired with longitudinal multiomics data enables mechanistic microbiome research.</title>
        <authorList>
            <person name="Poyet M."/>
            <person name="Groussin M."/>
            <person name="Gibbons S.M."/>
            <person name="Avila-Pacheco J."/>
            <person name="Jiang X."/>
            <person name="Kearney S.M."/>
            <person name="Perrotta A.R."/>
            <person name="Berdy B."/>
            <person name="Zhao S."/>
            <person name="Lieberman T.D."/>
            <person name="Swanson P.K."/>
            <person name="Smith M."/>
            <person name="Roesemann S."/>
            <person name="Alexander J.E."/>
            <person name="Rich S.A."/>
            <person name="Livny J."/>
            <person name="Vlamakis H."/>
            <person name="Clish C."/>
            <person name="Bullock K."/>
            <person name="Deik A."/>
            <person name="Scott J."/>
            <person name="Pierce K.A."/>
            <person name="Xavier R.J."/>
            <person name="Alm E.J."/>
        </authorList>
    </citation>
    <scope>NUCLEOTIDE SEQUENCE [LARGE SCALE GENOMIC DNA]</scope>
    <source>
        <strain evidence="2 3">BIOML-A2</strain>
    </source>
</reference>
<organism evidence="2 3">
    <name type="scientific">Flavonifractor plautii</name>
    <name type="common">Fusobacterium plautii</name>
    <dbReference type="NCBI Taxonomy" id="292800"/>
    <lineage>
        <taxon>Bacteria</taxon>
        <taxon>Bacillati</taxon>
        <taxon>Bacillota</taxon>
        <taxon>Clostridia</taxon>
        <taxon>Eubacteriales</taxon>
        <taxon>Oscillospiraceae</taxon>
        <taxon>Flavonifractor</taxon>
    </lineage>
</organism>
<dbReference type="InterPro" id="IPR025246">
    <property type="entry name" value="IS30-like_HTH"/>
</dbReference>
<gene>
    <name evidence="2" type="ORF">GKE97_02965</name>
</gene>
<dbReference type="Gene3D" id="1.10.10.60">
    <property type="entry name" value="Homeodomain-like"/>
    <property type="match status" value="1"/>
</dbReference>
<evidence type="ECO:0000259" key="1">
    <source>
        <dbReference type="Pfam" id="PF13936"/>
    </source>
</evidence>
<evidence type="ECO:0000313" key="3">
    <source>
        <dbReference type="Proteomes" id="UP000434475"/>
    </source>
</evidence>
<comment type="caution">
    <text evidence="2">The sequence shown here is derived from an EMBL/GenBank/DDBJ whole genome shotgun (WGS) entry which is preliminary data.</text>
</comment>
<dbReference type="AlphaFoldDB" id="A0A6I2QX32"/>
<dbReference type="EMBL" id="WKPR01000003">
    <property type="protein sequence ID" value="MSB18475.1"/>
    <property type="molecule type" value="Genomic_DNA"/>
</dbReference>
<sequence length="111" mass="13352">MRENSTEFSRIYFFIQIQKKGRGRAALKKRHLELKDREKLERLYAKGRRVEEIAAELKVHRSTIYNELRRGDTGEMDENGRVKYSALLAQRTTLDNYRQRRKEFTDESRLS</sequence>
<protein>
    <submittedName>
        <fullName evidence="2">Helix-turn-helix domain-containing protein</fullName>
    </submittedName>
</protein>
<dbReference type="Proteomes" id="UP000434475">
    <property type="component" value="Unassembled WGS sequence"/>
</dbReference>
<dbReference type="Pfam" id="PF13936">
    <property type="entry name" value="HTH_38"/>
    <property type="match status" value="1"/>
</dbReference>
<dbReference type="SUPFAM" id="SSF46689">
    <property type="entry name" value="Homeodomain-like"/>
    <property type="match status" value="1"/>
</dbReference>
<proteinExistence type="predicted"/>
<evidence type="ECO:0000313" key="2">
    <source>
        <dbReference type="EMBL" id="MSB18475.1"/>
    </source>
</evidence>
<feature type="domain" description="Transposase IS30-like HTH" evidence="1">
    <location>
        <begin position="29"/>
        <end position="71"/>
    </location>
</feature>